<evidence type="ECO:0000256" key="1">
    <source>
        <dbReference type="SAM" id="MobiDB-lite"/>
    </source>
</evidence>
<dbReference type="AlphaFoldDB" id="G7YDY8"/>
<organism evidence="2 3">
    <name type="scientific">Clonorchis sinensis</name>
    <name type="common">Chinese liver fluke</name>
    <dbReference type="NCBI Taxonomy" id="79923"/>
    <lineage>
        <taxon>Eukaryota</taxon>
        <taxon>Metazoa</taxon>
        <taxon>Spiralia</taxon>
        <taxon>Lophotrochozoa</taxon>
        <taxon>Platyhelminthes</taxon>
        <taxon>Trematoda</taxon>
        <taxon>Digenea</taxon>
        <taxon>Opisthorchiida</taxon>
        <taxon>Opisthorchiata</taxon>
        <taxon>Opisthorchiidae</taxon>
        <taxon>Clonorchis</taxon>
    </lineage>
</organism>
<reference evidence="2" key="1">
    <citation type="journal article" date="2011" name="Genome Biol.">
        <title>The draft genome of the carcinogenic human liver fluke Clonorchis sinensis.</title>
        <authorList>
            <person name="Wang X."/>
            <person name="Chen W."/>
            <person name="Huang Y."/>
            <person name="Sun J."/>
            <person name="Men J."/>
            <person name="Liu H."/>
            <person name="Luo F."/>
            <person name="Guo L."/>
            <person name="Lv X."/>
            <person name="Deng C."/>
            <person name="Zhou C."/>
            <person name="Fan Y."/>
            <person name="Li X."/>
            <person name="Huang L."/>
            <person name="Hu Y."/>
            <person name="Liang C."/>
            <person name="Hu X."/>
            <person name="Xu J."/>
            <person name="Yu X."/>
        </authorList>
    </citation>
    <scope>NUCLEOTIDE SEQUENCE [LARGE SCALE GENOMIC DNA]</scope>
    <source>
        <strain evidence="2">Henan</strain>
    </source>
</reference>
<reference key="2">
    <citation type="submission" date="2011-10" db="EMBL/GenBank/DDBJ databases">
        <title>The genome and transcriptome sequence of Clonorchis sinensis provide insights into the carcinogenic liver fluke.</title>
        <authorList>
            <person name="Wang X."/>
            <person name="Huang Y."/>
            <person name="Chen W."/>
            <person name="Liu H."/>
            <person name="Guo L."/>
            <person name="Chen Y."/>
            <person name="Luo F."/>
            <person name="Zhou W."/>
            <person name="Sun J."/>
            <person name="Mao Q."/>
            <person name="Liang P."/>
            <person name="Zhou C."/>
            <person name="Tian Y."/>
            <person name="Men J."/>
            <person name="Lv X."/>
            <person name="Huang L."/>
            <person name="Zhou J."/>
            <person name="Hu Y."/>
            <person name="Li R."/>
            <person name="Zhang F."/>
            <person name="Lei H."/>
            <person name="Li X."/>
            <person name="Hu X."/>
            <person name="Liang C."/>
            <person name="Xu J."/>
            <person name="Wu Z."/>
            <person name="Yu X."/>
        </authorList>
    </citation>
    <scope>NUCLEOTIDE SEQUENCE</scope>
    <source>
        <strain>Henan</strain>
    </source>
</reference>
<keyword evidence="3" id="KW-1185">Reference proteome</keyword>
<evidence type="ECO:0000313" key="3">
    <source>
        <dbReference type="Proteomes" id="UP000008909"/>
    </source>
</evidence>
<dbReference type="Proteomes" id="UP000008909">
    <property type="component" value="Unassembled WGS sequence"/>
</dbReference>
<evidence type="ECO:0000313" key="2">
    <source>
        <dbReference type="EMBL" id="GAA51172.1"/>
    </source>
</evidence>
<dbReference type="EMBL" id="DF143121">
    <property type="protein sequence ID" value="GAA51172.1"/>
    <property type="molecule type" value="Genomic_DNA"/>
</dbReference>
<feature type="region of interest" description="Disordered" evidence="1">
    <location>
        <begin position="187"/>
        <end position="207"/>
    </location>
</feature>
<protein>
    <submittedName>
        <fullName evidence="2">Uncharacterized protein</fullName>
    </submittedName>
</protein>
<name>G7YDY8_CLOSI</name>
<proteinExistence type="predicted"/>
<sequence length="207" mass="23397">MVGYRNDCILSELSELGDTSGGQMTNMLCKSLARIIALLNVHVSVLTGLQMAHIYCFFVGYSTNKHYNLNLGPTYKSWSIAQRILAGAENQEICTLWFTGMAPKRRRCFYGKRNCLVAVPGICEQPCTDQRLAIDPKSHGHHSLKHHQHHNTQMVCTQSVQPEVLRTAVQPDYRLVESTLKRSYLRTRIGNKTPYPTGARTPENPHE</sequence>
<gene>
    <name evidence="2" type="ORF">CLF_105675</name>
</gene>
<accession>G7YDY8</accession>